<dbReference type="Proteomes" id="UP001338582">
    <property type="component" value="Chromosome 6"/>
</dbReference>
<dbReference type="EMBL" id="CP138899">
    <property type="protein sequence ID" value="WPK27311.1"/>
    <property type="molecule type" value="Genomic_DNA"/>
</dbReference>
<accession>A0AAX4HFK0</accession>
<evidence type="ECO:0000313" key="1">
    <source>
        <dbReference type="EMBL" id="WPK27311.1"/>
    </source>
</evidence>
<reference evidence="1 2" key="1">
    <citation type="submission" date="2023-10" db="EMBL/GenBank/DDBJ databases">
        <title>Draft Genome Sequence of Candida saopaulonensis from a very Premature Infant with Sepsis.</title>
        <authorList>
            <person name="Ning Y."/>
            <person name="Dai R."/>
            <person name="Xiao M."/>
            <person name="Xu Y."/>
            <person name="Yan Q."/>
            <person name="Zhang L."/>
        </authorList>
    </citation>
    <scope>NUCLEOTIDE SEQUENCE [LARGE SCALE GENOMIC DNA]</scope>
    <source>
        <strain evidence="1 2">19XY460</strain>
    </source>
</reference>
<gene>
    <name evidence="1" type="ORF">PUMCH_004692</name>
</gene>
<sequence length="152" mass="17212">MTISTFQTNLLTLNHLGSFLIFTSRFNGRRTPAPLFHFCSQYCTGPTNAENHTSMVQTILSPQNAHRRPGTLLQYTPSPTPFHTPYTVILKSNSLYWNIHLQGLSIYSRPIDSFKLYFFNSSSLQILQTKNIANNGPILLAKTPMKSHGQRP</sequence>
<name>A0AAX4HFK0_9ASCO</name>
<dbReference type="AlphaFoldDB" id="A0AAX4HFK0"/>
<proteinExistence type="predicted"/>
<dbReference type="RefSeq" id="XP_062879689.1">
    <property type="nucleotide sequence ID" value="XM_063023619.1"/>
</dbReference>
<organism evidence="1 2">
    <name type="scientific">Australozyma saopauloensis</name>
    <dbReference type="NCBI Taxonomy" id="291208"/>
    <lineage>
        <taxon>Eukaryota</taxon>
        <taxon>Fungi</taxon>
        <taxon>Dikarya</taxon>
        <taxon>Ascomycota</taxon>
        <taxon>Saccharomycotina</taxon>
        <taxon>Pichiomycetes</taxon>
        <taxon>Metschnikowiaceae</taxon>
        <taxon>Australozyma</taxon>
    </lineage>
</organism>
<evidence type="ECO:0000313" key="2">
    <source>
        <dbReference type="Proteomes" id="UP001338582"/>
    </source>
</evidence>
<keyword evidence="2" id="KW-1185">Reference proteome</keyword>
<protein>
    <submittedName>
        <fullName evidence="1">Uncharacterized protein</fullName>
    </submittedName>
</protein>
<dbReference type="GeneID" id="88175752"/>
<dbReference type="KEGG" id="asau:88175752"/>